<keyword evidence="4" id="KW-0560">Oxidoreductase</keyword>
<organism evidence="7 8">
    <name type="scientific">Elasticomyces elasticus</name>
    <dbReference type="NCBI Taxonomy" id="574655"/>
    <lineage>
        <taxon>Eukaryota</taxon>
        <taxon>Fungi</taxon>
        <taxon>Dikarya</taxon>
        <taxon>Ascomycota</taxon>
        <taxon>Pezizomycotina</taxon>
        <taxon>Dothideomycetes</taxon>
        <taxon>Dothideomycetidae</taxon>
        <taxon>Mycosphaerellales</taxon>
        <taxon>Teratosphaeriaceae</taxon>
        <taxon>Elasticomyces</taxon>
    </lineage>
</organism>
<dbReference type="GO" id="GO:0004497">
    <property type="term" value="F:monooxygenase activity"/>
    <property type="evidence" value="ECO:0007669"/>
    <property type="project" value="UniProtKB-KW"/>
</dbReference>
<protein>
    <recommendedName>
        <fullName evidence="6">FAD-binding domain-containing protein</fullName>
    </recommendedName>
</protein>
<evidence type="ECO:0000313" key="7">
    <source>
        <dbReference type="EMBL" id="KAK5695803.1"/>
    </source>
</evidence>
<accession>A0AAN7ZYS4</accession>
<gene>
    <name evidence="7" type="ORF">LTR97_008223</name>
</gene>
<dbReference type="EMBL" id="JAVRQU010000013">
    <property type="protein sequence ID" value="KAK5695803.1"/>
    <property type="molecule type" value="Genomic_DNA"/>
</dbReference>
<keyword evidence="3" id="KW-0274">FAD</keyword>
<evidence type="ECO:0000256" key="3">
    <source>
        <dbReference type="ARBA" id="ARBA00022827"/>
    </source>
</evidence>
<name>A0AAN7ZYS4_9PEZI</name>
<comment type="cofactor">
    <cofactor evidence="1">
        <name>FAD</name>
        <dbReference type="ChEBI" id="CHEBI:57692"/>
    </cofactor>
</comment>
<dbReference type="PANTHER" id="PTHR47178:SF2">
    <property type="entry name" value="FAD-BINDING DOMAIN-CONTAINING PROTEIN"/>
    <property type="match status" value="1"/>
</dbReference>
<reference evidence="7" key="1">
    <citation type="submission" date="2023-08" db="EMBL/GenBank/DDBJ databases">
        <title>Black Yeasts Isolated from many extreme environments.</title>
        <authorList>
            <person name="Coleine C."/>
            <person name="Stajich J.E."/>
            <person name="Selbmann L."/>
        </authorList>
    </citation>
    <scope>NUCLEOTIDE SEQUENCE</scope>
    <source>
        <strain evidence="7">CCFEE 5810</strain>
    </source>
</reference>
<dbReference type="InterPro" id="IPR002938">
    <property type="entry name" value="FAD-bd"/>
</dbReference>
<dbReference type="InterPro" id="IPR036188">
    <property type="entry name" value="FAD/NAD-bd_sf"/>
</dbReference>
<evidence type="ECO:0000256" key="1">
    <source>
        <dbReference type="ARBA" id="ARBA00001974"/>
    </source>
</evidence>
<dbReference type="GO" id="GO:0071949">
    <property type="term" value="F:FAD binding"/>
    <property type="evidence" value="ECO:0007669"/>
    <property type="project" value="InterPro"/>
</dbReference>
<dbReference type="PANTHER" id="PTHR47178">
    <property type="entry name" value="MONOOXYGENASE, FAD-BINDING"/>
    <property type="match status" value="1"/>
</dbReference>
<dbReference type="SUPFAM" id="SSF51905">
    <property type="entry name" value="FAD/NAD(P)-binding domain"/>
    <property type="match status" value="1"/>
</dbReference>
<evidence type="ECO:0000256" key="2">
    <source>
        <dbReference type="ARBA" id="ARBA00022630"/>
    </source>
</evidence>
<dbReference type="Pfam" id="PF01494">
    <property type="entry name" value="FAD_binding_3"/>
    <property type="match status" value="1"/>
</dbReference>
<evidence type="ECO:0000259" key="6">
    <source>
        <dbReference type="Pfam" id="PF01494"/>
    </source>
</evidence>
<dbReference type="PRINTS" id="PR00420">
    <property type="entry name" value="RNGMNOXGNASE"/>
</dbReference>
<proteinExistence type="predicted"/>
<dbReference type="AlphaFoldDB" id="A0AAN7ZYS4"/>
<evidence type="ECO:0000256" key="4">
    <source>
        <dbReference type="ARBA" id="ARBA00023002"/>
    </source>
</evidence>
<keyword evidence="2" id="KW-0285">Flavoprotein</keyword>
<evidence type="ECO:0000313" key="8">
    <source>
        <dbReference type="Proteomes" id="UP001310594"/>
    </source>
</evidence>
<dbReference type="Proteomes" id="UP001310594">
    <property type="component" value="Unassembled WGS sequence"/>
</dbReference>
<evidence type="ECO:0000256" key="5">
    <source>
        <dbReference type="ARBA" id="ARBA00023033"/>
    </source>
</evidence>
<feature type="domain" description="FAD-binding" evidence="6">
    <location>
        <begin position="72"/>
        <end position="292"/>
    </location>
</feature>
<sequence>MTLHWGSEAVAKVLPLELRNRIHEACCDSYYTPSEEDAELIHYAGHTGEPFLRTPAANAKSVSRRKMRTLFSEGIDVKYSKHLLRIEEHDTRVTAHFEDGKDITADLIIGCDGARSVVRRMLVGEEAAKVSYMDINMINFPARFDAETAKLIRAKHPIFFNSVHRDGFFFWVRVQNVPDPSDARSWSFQILFTWRGSPNRDELDTQEKWTAWLKSKAAIYAEPWRTILDNLPADSEFSIDRVTLWRPVDWSGSPLSGKVTLAGDAAHNMPPFRGQGLNNAMEDAAQLIERITGAPASANEWRGAVSAYDEEMRARGLRDVNIGEQSAIMFHDFDKMLDSPMAKLGLRKSNQNDELDKS</sequence>
<comment type="caution">
    <text evidence="7">The sequence shown here is derived from an EMBL/GenBank/DDBJ whole genome shotgun (WGS) entry which is preliminary data.</text>
</comment>
<keyword evidence="5" id="KW-0503">Monooxygenase</keyword>
<dbReference type="Gene3D" id="3.50.50.60">
    <property type="entry name" value="FAD/NAD(P)-binding domain"/>
    <property type="match status" value="1"/>
</dbReference>